<proteinExistence type="predicted"/>
<sequence>MEDIQEKIHTASNLANIHLTVQQKFILEERRLDLQEFRIKCNALKNPQTRDAIFHHHLTCIGPGLVRMTEEVWHLQQLSFNGLCLDIQIQEQLVKTHHLCLWILSNASHTQIIHNHIDSSLHIHKACVILFCASY</sequence>
<evidence type="ECO:0000313" key="1">
    <source>
        <dbReference type="EMBL" id="MPC07676.1"/>
    </source>
</evidence>
<evidence type="ECO:0000313" key="2">
    <source>
        <dbReference type="Proteomes" id="UP000324222"/>
    </source>
</evidence>
<name>A0A5B7CGR2_PORTR</name>
<gene>
    <name evidence="1" type="ORF">E2C01_000240</name>
</gene>
<organism evidence="1 2">
    <name type="scientific">Portunus trituberculatus</name>
    <name type="common">Swimming crab</name>
    <name type="synonym">Neptunus trituberculatus</name>
    <dbReference type="NCBI Taxonomy" id="210409"/>
    <lineage>
        <taxon>Eukaryota</taxon>
        <taxon>Metazoa</taxon>
        <taxon>Ecdysozoa</taxon>
        <taxon>Arthropoda</taxon>
        <taxon>Crustacea</taxon>
        <taxon>Multicrustacea</taxon>
        <taxon>Malacostraca</taxon>
        <taxon>Eumalacostraca</taxon>
        <taxon>Eucarida</taxon>
        <taxon>Decapoda</taxon>
        <taxon>Pleocyemata</taxon>
        <taxon>Brachyura</taxon>
        <taxon>Eubrachyura</taxon>
        <taxon>Portunoidea</taxon>
        <taxon>Portunidae</taxon>
        <taxon>Portuninae</taxon>
        <taxon>Portunus</taxon>
    </lineage>
</organism>
<dbReference type="EMBL" id="VSRR010000006">
    <property type="protein sequence ID" value="MPC07676.1"/>
    <property type="molecule type" value="Genomic_DNA"/>
</dbReference>
<dbReference type="AlphaFoldDB" id="A0A5B7CGR2"/>
<reference evidence="1 2" key="1">
    <citation type="submission" date="2019-05" db="EMBL/GenBank/DDBJ databases">
        <title>Another draft genome of Portunus trituberculatus and its Hox gene families provides insights of decapod evolution.</title>
        <authorList>
            <person name="Jeong J.-H."/>
            <person name="Song I."/>
            <person name="Kim S."/>
            <person name="Choi T."/>
            <person name="Kim D."/>
            <person name="Ryu S."/>
            <person name="Kim W."/>
        </authorList>
    </citation>
    <scope>NUCLEOTIDE SEQUENCE [LARGE SCALE GENOMIC DNA]</scope>
    <source>
        <tissue evidence="1">Muscle</tissue>
    </source>
</reference>
<keyword evidence="2" id="KW-1185">Reference proteome</keyword>
<dbReference type="Proteomes" id="UP000324222">
    <property type="component" value="Unassembled WGS sequence"/>
</dbReference>
<comment type="caution">
    <text evidence="1">The sequence shown here is derived from an EMBL/GenBank/DDBJ whole genome shotgun (WGS) entry which is preliminary data.</text>
</comment>
<accession>A0A5B7CGR2</accession>
<protein>
    <submittedName>
        <fullName evidence="1">Uncharacterized protein</fullName>
    </submittedName>
</protein>